<comment type="caution">
    <text evidence="2">The sequence shown here is derived from an EMBL/GenBank/DDBJ whole genome shotgun (WGS) entry which is preliminary data.</text>
</comment>
<keyword evidence="3" id="KW-1185">Reference proteome</keyword>
<reference evidence="2 3" key="1">
    <citation type="submission" date="2017-11" db="EMBL/GenBank/DDBJ databases">
        <title>Isolation and Characterization of Family Methanocellaceae Species from Potential Methane Hydrate Area Offshore Southwestern Taiwan.</title>
        <authorList>
            <person name="Zhang W.-L."/>
            <person name="Chen W.-C."/>
            <person name="Lai M.-C."/>
            <person name="Chen S.-C."/>
        </authorList>
    </citation>
    <scope>NUCLEOTIDE SEQUENCE [LARGE SCALE GENOMIC DNA]</scope>
    <source>
        <strain evidence="2 3">CWC-04</strain>
    </source>
</reference>
<dbReference type="SUPFAM" id="SSF53474">
    <property type="entry name" value="alpha/beta-Hydrolases"/>
    <property type="match status" value="1"/>
</dbReference>
<accession>A0AAP2R9H6</accession>
<evidence type="ECO:0000259" key="1">
    <source>
        <dbReference type="Pfam" id="PF12146"/>
    </source>
</evidence>
<evidence type="ECO:0000313" key="3">
    <source>
        <dbReference type="Proteomes" id="UP001320159"/>
    </source>
</evidence>
<organism evidence="2 3">
    <name type="scientific">Methanooceanicella nereidis</name>
    <dbReference type="NCBI Taxonomy" id="2052831"/>
    <lineage>
        <taxon>Archaea</taxon>
        <taxon>Methanobacteriati</taxon>
        <taxon>Methanobacteriota</taxon>
        <taxon>Stenosarchaea group</taxon>
        <taxon>Methanomicrobia</taxon>
        <taxon>Methanocellales</taxon>
        <taxon>Methanocellaceae</taxon>
        <taxon>Methanooceanicella</taxon>
    </lineage>
</organism>
<keyword evidence="2" id="KW-0378">Hydrolase</keyword>
<feature type="domain" description="Serine aminopeptidase S33" evidence="1">
    <location>
        <begin position="44"/>
        <end position="283"/>
    </location>
</feature>
<dbReference type="RefSeq" id="WP_230739247.1">
    <property type="nucleotide sequence ID" value="NZ_PGCK01000001.1"/>
</dbReference>
<name>A0AAP2R9H6_9EURY</name>
<dbReference type="Proteomes" id="UP001320159">
    <property type="component" value="Unassembled WGS sequence"/>
</dbReference>
<dbReference type="AlphaFoldDB" id="A0AAP2R9H6"/>
<dbReference type="Pfam" id="PF12146">
    <property type="entry name" value="Hydrolase_4"/>
    <property type="match status" value="1"/>
</dbReference>
<dbReference type="InterPro" id="IPR051044">
    <property type="entry name" value="MAG_DAG_Lipase"/>
</dbReference>
<sequence length="303" mass="34402">MRTGSQCLLNMVQRPEIYEETLIGSQGVPIALSIWKGKEGWPCIVFLPATMTHPLFYEELLDGISREGFNVIGVHFQCHGKSPRVSKLYSFDDLVQNGKDAITYAIDRFGSDIIVMGSSQGGIVSMALAASDDRIKAVFPHNILNPEMPESIKVTIFPEWLMPGYRYVTICMDIAAKFLPYLKVPMTFYLKNDRVFRTEEKLRQFYEDPLGLTSYPLYFMASLFKADMSGMRTGKIKCPVIVVASTGDTLFPFDYTQKVYDIINAPYKEMLVFDLSHHLIYNECLDEVMPAFMSKLKEITGRA</sequence>
<proteinExistence type="predicted"/>
<dbReference type="Gene3D" id="3.40.50.1820">
    <property type="entry name" value="alpha/beta hydrolase"/>
    <property type="match status" value="1"/>
</dbReference>
<gene>
    <name evidence="2" type="ORF">CUJ83_00340</name>
</gene>
<dbReference type="PANTHER" id="PTHR11614">
    <property type="entry name" value="PHOSPHOLIPASE-RELATED"/>
    <property type="match status" value="1"/>
</dbReference>
<evidence type="ECO:0000313" key="2">
    <source>
        <dbReference type="EMBL" id="MCD1293446.1"/>
    </source>
</evidence>
<dbReference type="InterPro" id="IPR029058">
    <property type="entry name" value="AB_hydrolase_fold"/>
</dbReference>
<dbReference type="GO" id="GO:0016787">
    <property type="term" value="F:hydrolase activity"/>
    <property type="evidence" value="ECO:0007669"/>
    <property type="project" value="UniProtKB-KW"/>
</dbReference>
<dbReference type="InterPro" id="IPR022742">
    <property type="entry name" value="Hydrolase_4"/>
</dbReference>
<protein>
    <submittedName>
        <fullName evidence="2">Alpha/beta hydrolase</fullName>
    </submittedName>
</protein>
<dbReference type="EMBL" id="PGCK01000001">
    <property type="protein sequence ID" value="MCD1293446.1"/>
    <property type="molecule type" value="Genomic_DNA"/>
</dbReference>